<evidence type="ECO:0000313" key="1">
    <source>
        <dbReference type="EMBL" id="KXZ65042.1"/>
    </source>
</evidence>
<accession>A0A150HKP3</accession>
<proteinExistence type="predicted"/>
<dbReference type="AlphaFoldDB" id="A0A150HKP3"/>
<reference evidence="1 2" key="1">
    <citation type="journal article" date="2016" name="Sci. Rep.">
        <title>Genomic and phenotypic characterization of the species Acinetobacter venetianus.</title>
        <authorList>
            <person name="Fondi M."/>
            <person name="Maida I."/>
            <person name="Perrin E."/>
            <person name="Orlandini V."/>
            <person name="La Torre L."/>
            <person name="Bosi E."/>
            <person name="Negroni A."/>
            <person name="Zanaroli G."/>
            <person name="Fava F."/>
            <person name="Decorosi F."/>
            <person name="Giovannetti L."/>
            <person name="Viti C."/>
            <person name="Vaneechoutte M."/>
            <person name="Dijkshoorn L."/>
            <person name="Fani R."/>
        </authorList>
    </citation>
    <scope>NUCLEOTIDE SEQUENCE [LARGE SCALE GENOMIC DNA]</scope>
    <source>
        <strain evidence="1 2">LUH5627</strain>
    </source>
</reference>
<gene>
    <name evidence="1" type="ORF">AVENLUH5627_02940</name>
</gene>
<name>A0A150HKP3_9GAMM</name>
<protein>
    <submittedName>
        <fullName evidence="1">Uncharacterized protein</fullName>
    </submittedName>
</protein>
<dbReference type="Proteomes" id="UP000075680">
    <property type="component" value="Unassembled WGS sequence"/>
</dbReference>
<dbReference type="EMBL" id="JRUE01000222">
    <property type="protein sequence ID" value="KXZ65042.1"/>
    <property type="molecule type" value="Genomic_DNA"/>
</dbReference>
<organism evidence="1 2">
    <name type="scientific">Acinetobacter venetianus</name>
    <dbReference type="NCBI Taxonomy" id="52133"/>
    <lineage>
        <taxon>Bacteria</taxon>
        <taxon>Pseudomonadati</taxon>
        <taxon>Pseudomonadota</taxon>
        <taxon>Gammaproteobacteria</taxon>
        <taxon>Moraxellales</taxon>
        <taxon>Moraxellaceae</taxon>
        <taxon>Acinetobacter</taxon>
    </lineage>
</organism>
<sequence>MVSTSSIATIGAVMSADTMPVPGPDSLPAGSVAVAVTVSPFTKLSGFGTLHSPVVGLATTCTVLPSGKVTVTVEPDSAVPLIGSLSLIGLSNGASGAVVSTVNVDVAVDGFPAGSVAVTVTV</sequence>
<evidence type="ECO:0000313" key="2">
    <source>
        <dbReference type="Proteomes" id="UP000075680"/>
    </source>
</evidence>
<comment type="caution">
    <text evidence="1">The sequence shown here is derived from an EMBL/GenBank/DDBJ whole genome shotgun (WGS) entry which is preliminary data.</text>
</comment>